<dbReference type="Gene3D" id="1.10.10.60">
    <property type="entry name" value="Homeodomain-like"/>
    <property type="match status" value="2"/>
</dbReference>
<dbReference type="PROSITE" id="PS51294">
    <property type="entry name" value="HTH_MYB"/>
    <property type="match status" value="2"/>
</dbReference>
<dbReference type="FunFam" id="1.10.10.60:FF:000001">
    <property type="entry name" value="MYB-related transcription factor"/>
    <property type="match status" value="1"/>
</dbReference>
<dbReference type="EMBL" id="JAXIOK010000004">
    <property type="protein sequence ID" value="KAK4773989.1"/>
    <property type="molecule type" value="Genomic_DNA"/>
</dbReference>
<sequence length="268" mass="29268">MGRMQSCSKGGLNRGAWTKMEDKILKDYVGAHGEGKWSTVPKKAGLNRCGKSCRLRWLNYLRPNIKRGNISEDEEELIIRMHRLLGNRWSLIAGRLPGRTDNEIKNYWNTNAGKKALGRHPASSPGSSGLASSSIPCADQVVKPAVDAQAGEDAIENRGHEERLDDVIHPDVSIPPPPESNVGKDSCPRDLGLLDDHFLSKLLGMDEDAEKDDGGIGGFGWAGVEEKISGASSSMNIEEALMSPEFMLLCESDLRSIALFLEDDGNLE</sequence>
<comment type="caution">
    <text evidence="7">The sequence shown here is derived from an EMBL/GenBank/DDBJ whole genome shotgun (WGS) entry which is preliminary data.</text>
</comment>
<evidence type="ECO:0000256" key="1">
    <source>
        <dbReference type="ARBA" id="ARBA00004123"/>
    </source>
</evidence>
<comment type="subcellular location">
    <subcellularLocation>
        <location evidence="1">Nucleus</location>
    </subcellularLocation>
</comment>
<dbReference type="AlphaFoldDB" id="A0AAN7QPA7"/>
<feature type="domain" description="Myb-like" evidence="5">
    <location>
        <begin position="9"/>
        <end position="61"/>
    </location>
</feature>
<evidence type="ECO:0000313" key="7">
    <source>
        <dbReference type="EMBL" id="KAK4773989.1"/>
    </source>
</evidence>
<dbReference type="InterPro" id="IPR001005">
    <property type="entry name" value="SANT/Myb"/>
</dbReference>
<organism evidence="7 8">
    <name type="scientific">Trapa incisa</name>
    <dbReference type="NCBI Taxonomy" id="236973"/>
    <lineage>
        <taxon>Eukaryota</taxon>
        <taxon>Viridiplantae</taxon>
        <taxon>Streptophyta</taxon>
        <taxon>Embryophyta</taxon>
        <taxon>Tracheophyta</taxon>
        <taxon>Spermatophyta</taxon>
        <taxon>Magnoliopsida</taxon>
        <taxon>eudicotyledons</taxon>
        <taxon>Gunneridae</taxon>
        <taxon>Pentapetalae</taxon>
        <taxon>rosids</taxon>
        <taxon>malvids</taxon>
        <taxon>Myrtales</taxon>
        <taxon>Lythraceae</taxon>
        <taxon>Trapa</taxon>
    </lineage>
</organism>
<dbReference type="InterPro" id="IPR009057">
    <property type="entry name" value="Homeodomain-like_sf"/>
</dbReference>
<dbReference type="InterPro" id="IPR015495">
    <property type="entry name" value="Myb_TF_plants"/>
</dbReference>
<protein>
    <submittedName>
        <fullName evidence="7">Uncharacterized protein</fullName>
    </submittedName>
</protein>
<keyword evidence="4" id="KW-0539">Nucleus</keyword>
<evidence type="ECO:0000256" key="3">
    <source>
        <dbReference type="ARBA" id="ARBA00023125"/>
    </source>
</evidence>
<dbReference type="GO" id="GO:0005634">
    <property type="term" value="C:nucleus"/>
    <property type="evidence" value="ECO:0007669"/>
    <property type="project" value="UniProtKB-SubCell"/>
</dbReference>
<keyword evidence="3" id="KW-0238">DNA-binding</keyword>
<proteinExistence type="predicted"/>
<evidence type="ECO:0000256" key="4">
    <source>
        <dbReference type="ARBA" id="ARBA00023242"/>
    </source>
</evidence>
<dbReference type="Pfam" id="PF00249">
    <property type="entry name" value="Myb_DNA-binding"/>
    <property type="match status" value="2"/>
</dbReference>
<reference evidence="7 8" key="1">
    <citation type="journal article" date="2023" name="Hortic Res">
        <title>Pangenome of water caltrop reveals structural variations and asymmetric subgenome divergence after allopolyploidization.</title>
        <authorList>
            <person name="Zhang X."/>
            <person name="Chen Y."/>
            <person name="Wang L."/>
            <person name="Yuan Y."/>
            <person name="Fang M."/>
            <person name="Shi L."/>
            <person name="Lu R."/>
            <person name="Comes H.P."/>
            <person name="Ma Y."/>
            <person name="Chen Y."/>
            <person name="Huang G."/>
            <person name="Zhou Y."/>
            <person name="Zheng Z."/>
            <person name="Qiu Y."/>
        </authorList>
    </citation>
    <scope>NUCLEOTIDE SEQUENCE [LARGE SCALE GENOMIC DNA]</scope>
    <source>
        <tissue evidence="7">Roots</tissue>
    </source>
</reference>
<dbReference type="Proteomes" id="UP001345219">
    <property type="component" value="Chromosome 22"/>
</dbReference>
<dbReference type="PANTHER" id="PTHR47999:SF86">
    <property type="entry name" value="MYB-RELATED PROTEIN MYB4-LIKE"/>
    <property type="match status" value="1"/>
</dbReference>
<accession>A0AAN7QPA7</accession>
<dbReference type="PANTHER" id="PTHR47999">
    <property type="entry name" value="TRANSCRIPTION FACTOR MYB8-RELATED-RELATED"/>
    <property type="match status" value="1"/>
</dbReference>
<dbReference type="GO" id="GO:0003677">
    <property type="term" value="F:DNA binding"/>
    <property type="evidence" value="ECO:0007669"/>
    <property type="project" value="UniProtKB-KW"/>
</dbReference>
<feature type="domain" description="HTH myb-type" evidence="6">
    <location>
        <begin position="62"/>
        <end position="116"/>
    </location>
</feature>
<dbReference type="SUPFAM" id="SSF46689">
    <property type="entry name" value="Homeodomain-like"/>
    <property type="match status" value="1"/>
</dbReference>
<gene>
    <name evidence="7" type="ORF">SAY87_029008</name>
</gene>
<evidence type="ECO:0000313" key="8">
    <source>
        <dbReference type="Proteomes" id="UP001345219"/>
    </source>
</evidence>
<dbReference type="PROSITE" id="PS50090">
    <property type="entry name" value="MYB_LIKE"/>
    <property type="match status" value="2"/>
</dbReference>
<dbReference type="InterPro" id="IPR017930">
    <property type="entry name" value="Myb_dom"/>
</dbReference>
<dbReference type="SMART" id="SM00717">
    <property type="entry name" value="SANT"/>
    <property type="match status" value="2"/>
</dbReference>
<evidence type="ECO:0000256" key="2">
    <source>
        <dbReference type="ARBA" id="ARBA00022737"/>
    </source>
</evidence>
<evidence type="ECO:0000259" key="5">
    <source>
        <dbReference type="PROSITE" id="PS50090"/>
    </source>
</evidence>
<evidence type="ECO:0000259" key="6">
    <source>
        <dbReference type="PROSITE" id="PS51294"/>
    </source>
</evidence>
<keyword evidence="8" id="KW-1185">Reference proteome</keyword>
<name>A0AAN7QPA7_9MYRT</name>
<feature type="domain" description="Myb-like" evidence="5">
    <location>
        <begin position="62"/>
        <end position="112"/>
    </location>
</feature>
<feature type="domain" description="HTH myb-type" evidence="6">
    <location>
        <begin position="9"/>
        <end position="61"/>
    </location>
</feature>
<dbReference type="CDD" id="cd00167">
    <property type="entry name" value="SANT"/>
    <property type="match status" value="2"/>
</dbReference>
<keyword evidence="2" id="KW-0677">Repeat</keyword>